<dbReference type="InterPro" id="IPR027479">
    <property type="entry name" value="S-Me-THD_N_sf"/>
</dbReference>
<dbReference type="Proteomes" id="UP000198854">
    <property type="component" value="Unassembled WGS sequence"/>
</dbReference>
<name>A0A1G7WW86_9VIBR</name>
<dbReference type="InterPro" id="IPR010318">
    <property type="entry name" value="S-Me-THD_N"/>
</dbReference>
<proteinExistence type="predicted"/>
<feature type="domain" description="S-Me-THD-like C-terminal" evidence="2">
    <location>
        <begin position="168"/>
        <end position="355"/>
    </location>
</feature>
<evidence type="ECO:0000313" key="5">
    <source>
        <dbReference type="Proteomes" id="UP000198854"/>
    </source>
</evidence>
<dbReference type="Gene3D" id="2.40.390.10">
    <property type="entry name" value="CV3147-like"/>
    <property type="match status" value="1"/>
</dbReference>
<reference evidence="3 5" key="1">
    <citation type="submission" date="2016-10" db="EMBL/GenBank/DDBJ databases">
        <authorList>
            <person name="de Groot N.N."/>
        </authorList>
    </citation>
    <scope>NUCLEOTIDE SEQUENCE [LARGE SCALE GENOMIC DNA]</scope>
    <source>
        <strain evidence="3 5">CGMCC 1.10228</strain>
    </source>
</reference>
<evidence type="ECO:0000259" key="1">
    <source>
        <dbReference type="Pfam" id="PF06032"/>
    </source>
</evidence>
<gene>
    <name evidence="3" type="ORF">SAMN04488136_102211</name>
    <name evidence="4" type="ORF">SAMN04488136_10415</name>
</gene>
<keyword evidence="5" id="KW-1185">Reference proteome</keyword>
<dbReference type="Gene3D" id="3.40.1610.10">
    <property type="entry name" value="CV3147-like domain"/>
    <property type="match status" value="1"/>
</dbReference>
<dbReference type="AlphaFoldDB" id="A0A1G7WW86"/>
<evidence type="ECO:0000313" key="4">
    <source>
        <dbReference type="EMBL" id="SDG87458.1"/>
    </source>
</evidence>
<dbReference type="InterPro" id="IPR048350">
    <property type="entry name" value="S-Me-THD-like_C"/>
</dbReference>
<sequence>MQELTEKDIQAIEIGAGILGTGGGGNPYYGKLHAIAEMRRGAKVRLMSLGELDDDALVISVGNIGAPAVSMEKICEGNEIVRAVRAIEEEVGRKVDAIIAVEIGGANGIRPAAIAAIMDLPLVDGDGMGRAFPEMQMTTFSIYGHCSMPAAMSDAHGNTVIFKHLVSELWLERLARSCVVQMGAGAGMVEAPMSGKFVKQYAVPGTVTQARNLGLAVMEANKANLNPIEQICRQENGQVLFEGKIVDLERKMVAGFTRGNLQLEGIANFSNEQASVDIQNENLIFRINGEVKCSVPDLIIILDIETGHAITTEVLRYGQKVAVLGIPCHPLLRSSRALEVVGPKAFGYPDVSYQPFEQN</sequence>
<evidence type="ECO:0000313" key="3">
    <source>
        <dbReference type="EMBL" id="SDG76201.1"/>
    </source>
</evidence>
<dbReference type="Pfam" id="PF20906">
    <property type="entry name" value="S-Me-THD_C"/>
    <property type="match status" value="1"/>
</dbReference>
<dbReference type="OrthoDB" id="7441206at2"/>
<dbReference type="InterPro" id="IPR024071">
    <property type="entry name" value="S-Me-THD_C_sf"/>
</dbReference>
<organism evidence="3 5">
    <name type="scientific">Vibrio xiamenensis</name>
    <dbReference type="NCBI Taxonomy" id="861298"/>
    <lineage>
        <taxon>Bacteria</taxon>
        <taxon>Pseudomonadati</taxon>
        <taxon>Pseudomonadota</taxon>
        <taxon>Gammaproteobacteria</taxon>
        <taxon>Vibrionales</taxon>
        <taxon>Vibrionaceae</taxon>
        <taxon>Vibrio</taxon>
    </lineage>
</organism>
<dbReference type="STRING" id="861298.SAMN04488136_102211"/>
<dbReference type="SUPFAM" id="SSF160991">
    <property type="entry name" value="CV3147-like"/>
    <property type="match status" value="1"/>
</dbReference>
<accession>A0A1G7WW86</accession>
<feature type="domain" description="S-Me-THD N-terminal" evidence="1">
    <location>
        <begin position="7"/>
        <end position="163"/>
    </location>
</feature>
<evidence type="ECO:0000259" key="2">
    <source>
        <dbReference type="Pfam" id="PF20906"/>
    </source>
</evidence>
<dbReference type="Pfam" id="PF06032">
    <property type="entry name" value="S-Me-THD_N"/>
    <property type="match status" value="1"/>
</dbReference>
<dbReference type="EMBL" id="FNDD01000002">
    <property type="protein sequence ID" value="SDG76201.1"/>
    <property type="molecule type" value="Genomic_DNA"/>
</dbReference>
<protein>
    <recommendedName>
        <fullName evidence="6">Hydantoinase/oxoprolinase</fullName>
    </recommendedName>
</protein>
<evidence type="ECO:0008006" key="6">
    <source>
        <dbReference type="Google" id="ProtNLM"/>
    </source>
</evidence>
<dbReference type="EMBL" id="FNDD01000004">
    <property type="protein sequence ID" value="SDG87458.1"/>
    <property type="molecule type" value="Genomic_DNA"/>
</dbReference>
<dbReference type="RefSeq" id="WP_093269294.1">
    <property type="nucleotide sequence ID" value="NZ_FNDD01000002.1"/>
</dbReference>